<proteinExistence type="predicted"/>
<keyword evidence="2" id="KW-1185">Reference proteome</keyword>
<name>A0A1G8MFI8_9LACT</name>
<gene>
    <name evidence="1" type="ORF">CJ205_00160</name>
</gene>
<organism evidence="1 2">
    <name type="scientific">Dolosicoccus paucivorans</name>
    <dbReference type="NCBI Taxonomy" id="84521"/>
    <lineage>
        <taxon>Bacteria</taxon>
        <taxon>Bacillati</taxon>
        <taxon>Bacillota</taxon>
        <taxon>Bacilli</taxon>
        <taxon>Lactobacillales</taxon>
        <taxon>Aerococcaceae</taxon>
        <taxon>Dolosicoccus</taxon>
    </lineage>
</organism>
<sequence length="180" mass="20751">MMTSYQRLKTFKLPTFEELPDIGLFSQQVVDYVNYTLEPILFEGEALTATMIQNYVKLELVPAAHKRKYYARHIAYLISLTLLKQVIPTKNFQLGVTSMIERLDQTERQAYDNFVQVLSVHINHLGSAIESGLSTDHYHFHAYNTTKELLALHLVSQAYVNILIVEKILNHDGLLKEILE</sequence>
<evidence type="ECO:0000313" key="1">
    <source>
        <dbReference type="EMBL" id="PMC59156.1"/>
    </source>
</evidence>
<evidence type="ECO:0000313" key="2">
    <source>
        <dbReference type="Proteomes" id="UP000235682"/>
    </source>
</evidence>
<dbReference type="Proteomes" id="UP000235682">
    <property type="component" value="Unassembled WGS sequence"/>
</dbReference>
<dbReference type="STRING" id="84521.SAMN04487994_103112"/>
<dbReference type="InterPro" id="IPR014975">
    <property type="entry name" value="DUF1836"/>
</dbReference>
<dbReference type="AlphaFoldDB" id="A0A1G8MFI8"/>
<accession>A0A1G8MFI8</accession>
<protein>
    <submittedName>
        <fullName evidence="1">DUF1836 domain-containing protein</fullName>
    </submittedName>
</protein>
<dbReference type="PANTHER" id="PTHR40056:SF1">
    <property type="entry name" value="DUF1836 DOMAIN-CONTAINING PROTEIN"/>
    <property type="match status" value="1"/>
</dbReference>
<dbReference type="OrthoDB" id="3191472at2"/>
<comment type="caution">
    <text evidence="1">The sequence shown here is derived from an EMBL/GenBank/DDBJ whole genome shotgun (WGS) entry which is preliminary data.</text>
</comment>
<dbReference type="RefSeq" id="WP_092085663.1">
    <property type="nucleotide sequence ID" value="NZ_FNEL01000031.1"/>
</dbReference>
<dbReference type="EMBL" id="PNHE01000001">
    <property type="protein sequence ID" value="PMC59156.1"/>
    <property type="molecule type" value="Genomic_DNA"/>
</dbReference>
<reference evidence="1 2" key="1">
    <citation type="submission" date="2017-09" db="EMBL/GenBank/DDBJ databases">
        <title>Bacterial strain isolated from the female urinary microbiota.</title>
        <authorList>
            <person name="Thomas-White K."/>
            <person name="Kumar N."/>
            <person name="Forster S."/>
            <person name="Putonti C."/>
            <person name="Lawley T."/>
            <person name="Wolfe A.J."/>
        </authorList>
    </citation>
    <scope>NUCLEOTIDE SEQUENCE [LARGE SCALE GENOMIC DNA]</scope>
    <source>
        <strain evidence="1 2">UMB0852</strain>
    </source>
</reference>
<dbReference type="Pfam" id="PF08876">
    <property type="entry name" value="DUF1836"/>
    <property type="match status" value="1"/>
</dbReference>
<dbReference type="PANTHER" id="PTHR40056">
    <property type="entry name" value="HYPOTHETICAL CYTOSOLIC PROTEIN"/>
    <property type="match status" value="1"/>
</dbReference>